<dbReference type="GO" id="GO:0043041">
    <property type="term" value="P:amino acid activation for nonribosomal peptide biosynthetic process"/>
    <property type="evidence" value="ECO:0007669"/>
    <property type="project" value="TreeGrafter"/>
</dbReference>
<dbReference type="InterPro" id="IPR042099">
    <property type="entry name" value="ANL_N_sf"/>
</dbReference>
<dbReference type="OrthoDB" id="416786at2759"/>
<dbReference type="AlphaFoldDB" id="A0A8T9BGF8"/>
<keyword evidence="2" id="KW-0597">Phosphoprotein</keyword>
<dbReference type="GO" id="GO:0031177">
    <property type="term" value="F:phosphopantetheine binding"/>
    <property type="evidence" value="ECO:0007669"/>
    <property type="project" value="TreeGrafter"/>
</dbReference>
<evidence type="ECO:0000256" key="3">
    <source>
        <dbReference type="ARBA" id="ARBA00022598"/>
    </source>
</evidence>
<keyword evidence="6" id="KW-1185">Reference proteome</keyword>
<protein>
    <submittedName>
        <fullName evidence="5">Nonribosomal peptide synthetase 1</fullName>
    </submittedName>
</protein>
<evidence type="ECO:0000256" key="2">
    <source>
        <dbReference type="ARBA" id="ARBA00022553"/>
    </source>
</evidence>
<dbReference type="Gene3D" id="3.40.50.12780">
    <property type="entry name" value="N-terminal domain of ligase-like"/>
    <property type="match status" value="1"/>
</dbReference>
<keyword evidence="1" id="KW-0596">Phosphopantetheine</keyword>
<reference evidence="5 6" key="1">
    <citation type="submission" date="2018-05" db="EMBL/GenBank/DDBJ databases">
        <title>Whole genome sequencing for identification of molecular markers to develop diagnostic detection tools for the regulated plant pathogen Lachnellula willkommii.</title>
        <authorList>
            <person name="Giroux E."/>
            <person name="Bilodeau G."/>
        </authorList>
    </citation>
    <scope>NUCLEOTIDE SEQUENCE [LARGE SCALE GENOMIC DNA]</scope>
    <source>
        <strain evidence="5 6">CBS 203.66</strain>
    </source>
</reference>
<dbReference type="GO" id="GO:0005737">
    <property type="term" value="C:cytoplasm"/>
    <property type="evidence" value="ECO:0007669"/>
    <property type="project" value="TreeGrafter"/>
</dbReference>
<keyword evidence="3" id="KW-0436">Ligase</keyword>
<dbReference type="GO" id="GO:0016874">
    <property type="term" value="F:ligase activity"/>
    <property type="evidence" value="ECO:0007669"/>
    <property type="project" value="UniProtKB-KW"/>
</dbReference>
<dbReference type="SUPFAM" id="SSF52777">
    <property type="entry name" value="CoA-dependent acyltransferases"/>
    <property type="match status" value="1"/>
</dbReference>
<accession>A0A8T9BGF8</accession>
<dbReference type="EMBL" id="QGMF01000264">
    <property type="protein sequence ID" value="TVY17352.1"/>
    <property type="molecule type" value="Genomic_DNA"/>
</dbReference>
<dbReference type="PANTHER" id="PTHR45527:SF16">
    <property type="entry name" value="NONRIBOSOMAL PEPTIDE SYNTHASE ATNA-RELATED"/>
    <property type="match status" value="1"/>
</dbReference>
<dbReference type="SUPFAM" id="SSF56801">
    <property type="entry name" value="Acetyl-CoA synthetase-like"/>
    <property type="match status" value="1"/>
</dbReference>
<evidence type="ECO:0000313" key="6">
    <source>
        <dbReference type="Proteomes" id="UP000469559"/>
    </source>
</evidence>
<sequence>MASGTVSVNREDSSVSYLDGAVPCRISPFEHLTCDETHFTSTNIQLAHAERLRALLAKDPEAVRTTICLAWGLVLHKYVGQDDVSFAYRSTTSAESVVDVPVIRILFEKSILLGDLISRVRQLGHLGSKCVSSISLMHLCNTAVIFDNSAGSVFKKEVSNPLLLGQEVKQFSLCLEARITSDEQKVVLHYDSNKTSTEQALNIASTVDKLLSEILTRPNVSVADLNYVSDRNIKEIAAWNTRPVEVVDRCIHEVIHDQTLEKPNAEAVCDEHRALSYRDLDQISSRLASYILTLGVGPGMFVPLCFEKEVWNVVCMIAVLKAGAAFVPFNPDAPIAHLRALSLDVAATVILCSQQHAGMLLPVAEHIIPVDGEMIGHLPKSNGAPVDRLAQSSDLAYV</sequence>
<evidence type="ECO:0000313" key="5">
    <source>
        <dbReference type="EMBL" id="TVY17352.1"/>
    </source>
</evidence>
<dbReference type="InterPro" id="IPR000873">
    <property type="entry name" value="AMP-dep_synth/lig_dom"/>
</dbReference>
<proteinExistence type="predicted"/>
<feature type="domain" description="AMP-dependent synthetase/ligase" evidence="4">
    <location>
        <begin position="258"/>
        <end position="365"/>
    </location>
</feature>
<gene>
    <name evidence="5" type="primary">NRPS1_0</name>
    <name evidence="5" type="ORF">LARI1_G005818</name>
</gene>
<dbReference type="PANTHER" id="PTHR45527">
    <property type="entry name" value="NONRIBOSOMAL PEPTIDE SYNTHETASE"/>
    <property type="match status" value="1"/>
</dbReference>
<dbReference type="Pfam" id="PF00501">
    <property type="entry name" value="AMP-binding"/>
    <property type="match status" value="1"/>
</dbReference>
<name>A0A8T9BGF8_9HELO</name>
<comment type="caution">
    <text evidence="5">The sequence shown here is derived from an EMBL/GenBank/DDBJ whole genome shotgun (WGS) entry which is preliminary data.</text>
</comment>
<dbReference type="Gene3D" id="3.30.559.30">
    <property type="entry name" value="Nonribosomal peptide synthetase, condensation domain"/>
    <property type="match status" value="1"/>
</dbReference>
<organism evidence="5 6">
    <name type="scientific">Lachnellula arida</name>
    <dbReference type="NCBI Taxonomy" id="1316785"/>
    <lineage>
        <taxon>Eukaryota</taxon>
        <taxon>Fungi</taxon>
        <taxon>Dikarya</taxon>
        <taxon>Ascomycota</taxon>
        <taxon>Pezizomycotina</taxon>
        <taxon>Leotiomycetes</taxon>
        <taxon>Helotiales</taxon>
        <taxon>Lachnaceae</taxon>
        <taxon>Lachnellula</taxon>
    </lineage>
</organism>
<dbReference type="Proteomes" id="UP000469559">
    <property type="component" value="Unassembled WGS sequence"/>
</dbReference>
<evidence type="ECO:0000259" key="4">
    <source>
        <dbReference type="Pfam" id="PF00501"/>
    </source>
</evidence>
<dbReference type="GO" id="GO:0044550">
    <property type="term" value="P:secondary metabolite biosynthetic process"/>
    <property type="evidence" value="ECO:0007669"/>
    <property type="project" value="TreeGrafter"/>
</dbReference>
<evidence type="ECO:0000256" key="1">
    <source>
        <dbReference type="ARBA" id="ARBA00022450"/>
    </source>
</evidence>